<evidence type="ECO:0000259" key="5">
    <source>
        <dbReference type="PROSITE" id="PS51352"/>
    </source>
</evidence>
<evidence type="ECO:0000256" key="4">
    <source>
        <dbReference type="SAM" id="SignalP"/>
    </source>
</evidence>
<dbReference type="CDD" id="cd03019">
    <property type="entry name" value="DsbA_DsbA"/>
    <property type="match status" value="1"/>
</dbReference>
<dbReference type="InterPro" id="IPR023205">
    <property type="entry name" value="DsbA/DsbL"/>
</dbReference>
<sequence length="230" mass="25092">MMKKSMLALASATVFASSLAQAAIQEGTDYTVLSKSIPQLQQNKVEVLEFFSYSCVHCYHLDPILLKHSKSFAADTYLRTEHVVWDPSMLGLARIAAAVNASGTKYQANPAIFNGMFEQKANLGDPETFKSWAAKQTSFDSAKVLAAFNSVNNPIDAKRMQDLTAQNGIDATPMLIVGGKYRVKMRDFNQGMQVVDELIAKVRQERGMQAAAPRVAPKSIGAAIAKSANR</sequence>
<dbReference type="GO" id="GO:0042597">
    <property type="term" value="C:periplasmic space"/>
    <property type="evidence" value="ECO:0007669"/>
    <property type="project" value="UniProtKB-SubCell"/>
</dbReference>
<comment type="subcellular location">
    <subcellularLocation>
        <location evidence="2">Periplasm</location>
    </subcellularLocation>
</comment>
<evidence type="ECO:0000313" key="6">
    <source>
        <dbReference type="EMBL" id="QRQ81355.1"/>
    </source>
</evidence>
<organism evidence="6 7">
    <name type="scientific">Paralysiella testudinis</name>
    <dbReference type="NCBI Taxonomy" id="2809020"/>
    <lineage>
        <taxon>Bacteria</taxon>
        <taxon>Pseudomonadati</taxon>
        <taxon>Pseudomonadota</taxon>
        <taxon>Betaproteobacteria</taxon>
        <taxon>Neisseriales</taxon>
        <taxon>Neisseriaceae</taxon>
        <taxon>Paralysiella</taxon>
    </lineage>
</organism>
<dbReference type="EMBL" id="CP069798">
    <property type="protein sequence ID" value="QRQ81355.1"/>
    <property type="molecule type" value="Genomic_DNA"/>
</dbReference>
<evidence type="ECO:0000256" key="3">
    <source>
        <dbReference type="PIRSR" id="PIRSR001488-1"/>
    </source>
</evidence>
<dbReference type="AlphaFoldDB" id="A0A892ZDE9"/>
<name>A0A892ZDE9_9NEIS</name>
<dbReference type="KEGG" id="ptes:JQU52_11645"/>
<keyword evidence="7" id="KW-1185">Reference proteome</keyword>
<comment type="similarity">
    <text evidence="2">Belongs to the thioredoxin family.</text>
</comment>
<feature type="disulfide bond" description="Redox-active" evidence="3">
    <location>
        <begin position="55"/>
        <end position="58"/>
    </location>
</feature>
<protein>
    <recommendedName>
        <fullName evidence="2">Thiol:disulfide interchange protein</fullName>
    </recommendedName>
</protein>
<dbReference type="PANTHER" id="PTHR35891:SF3">
    <property type="entry name" value="THIOL:DISULFIDE INTERCHANGE PROTEIN DSBL"/>
    <property type="match status" value="1"/>
</dbReference>
<evidence type="ECO:0000256" key="2">
    <source>
        <dbReference type="PIRNR" id="PIRNR001488"/>
    </source>
</evidence>
<dbReference type="Proteomes" id="UP000653156">
    <property type="component" value="Chromosome"/>
</dbReference>
<feature type="domain" description="Thioredoxin" evidence="5">
    <location>
        <begin position="8"/>
        <end position="207"/>
    </location>
</feature>
<dbReference type="Gene3D" id="3.40.30.10">
    <property type="entry name" value="Glutaredoxin"/>
    <property type="match status" value="1"/>
</dbReference>
<dbReference type="SUPFAM" id="SSF52833">
    <property type="entry name" value="Thioredoxin-like"/>
    <property type="match status" value="1"/>
</dbReference>
<dbReference type="InterPro" id="IPR050824">
    <property type="entry name" value="Thiol_disulfide_DsbA"/>
</dbReference>
<keyword evidence="2" id="KW-0574">Periplasm</keyword>
<evidence type="ECO:0000256" key="1">
    <source>
        <dbReference type="ARBA" id="ARBA00022729"/>
    </source>
</evidence>
<dbReference type="InterPro" id="IPR036249">
    <property type="entry name" value="Thioredoxin-like_sf"/>
</dbReference>
<keyword evidence="2" id="KW-1015">Disulfide bond</keyword>
<dbReference type="RefSeq" id="WP_230338648.1">
    <property type="nucleotide sequence ID" value="NZ_CP069798.1"/>
</dbReference>
<dbReference type="PIRSF" id="PIRSF001488">
    <property type="entry name" value="Tdi_protein"/>
    <property type="match status" value="1"/>
</dbReference>
<accession>A0A892ZDE9</accession>
<gene>
    <name evidence="6" type="ORF">JQU52_11645</name>
</gene>
<dbReference type="InterPro" id="IPR013766">
    <property type="entry name" value="Thioredoxin_domain"/>
</dbReference>
<proteinExistence type="inferred from homology"/>
<feature type="chain" id="PRO_5034683420" description="Thiol:disulfide interchange protein" evidence="4">
    <location>
        <begin position="23"/>
        <end position="230"/>
    </location>
</feature>
<evidence type="ECO:0000313" key="7">
    <source>
        <dbReference type="Proteomes" id="UP000653156"/>
    </source>
</evidence>
<dbReference type="PROSITE" id="PS51352">
    <property type="entry name" value="THIOREDOXIN_2"/>
    <property type="match status" value="1"/>
</dbReference>
<feature type="signal peptide" evidence="4">
    <location>
        <begin position="1"/>
        <end position="22"/>
    </location>
</feature>
<keyword evidence="1 4" id="KW-0732">Signal</keyword>
<reference evidence="6" key="1">
    <citation type="submission" date="2021-02" db="EMBL/GenBank/DDBJ databases">
        <title>Neisseriaceae sp. 26B isolated from the cloaca of a Common Toad-headed Turtle (Mesoclemmys nasuta).</title>
        <authorList>
            <person name="Spergser J."/>
            <person name="Busse H.-J."/>
        </authorList>
    </citation>
    <scope>NUCLEOTIDE SEQUENCE</scope>
    <source>
        <strain evidence="6">26B</strain>
    </source>
</reference>
<dbReference type="PANTHER" id="PTHR35891">
    <property type="entry name" value="THIOL:DISULFIDE INTERCHANGE PROTEIN DSBA"/>
    <property type="match status" value="1"/>
</dbReference>